<dbReference type="Proteomes" id="UP000320914">
    <property type="component" value="Unassembled WGS sequence"/>
</dbReference>
<dbReference type="EMBL" id="RCZA01000029">
    <property type="protein sequence ID" value="TPG73747.1"/>
    <property type="molecule type" value="Genomic_DNA"/>
</dbReference>
<gene>
    <name evidence="2" type="ORF">EAH74_32485</name>
</gene>
<keyword evidence="1" id="KW-0472">Membrane</keyword>
<keyword evidence="1" id="KW-1133">Transmembrane helix</keyword>
<sequence length="271" mass="29596">MTNEIEVSRIEAKVNELKEVYLNYIEPLAHDVLENNTPLKAGQFTTCLRLGNAYFNALENFVANSGLLSAHLNGKWVTNLAETCHTALVSYYTYITFLRSHSECLRGAFAEPDKHAMAGMQRMVKEYLDPKTFEALFKKFSEAKLPIQGFTVEAHEDIKTISKAQLISCTVLGAVILAISICLSLYAPNPTPYQTFVFRTVLAVGLSMLIAGVPGFINVKFKASGLGQYFKAVAGGAIAVFLIIYLVNPAELTQSATPSTTQPSSLTAPNS</sequence>
<comment type="caution">
    <text evidence="2">The sequence shown here is derived from an EMBL/GenBank/DDBJ whole genome shotgun (WGS) entry which is preliminary data.</text>
</comment>
<reference evidence="2 3" key="1">
    <citation type="journal article" date="2019" name="Environ. Microbiol.">
        <title>Species interactions and distinct microbial communities in high Arctic permafrost affected cryosols are associated with the CH4 and CO2 gas fluxes.</title>
        <authorList>
            <person name="Altshuler I."/>
            <person name="Hamel J."/>
            <person name="Turney S."/>
            <person name="Magnuson E."/>
            <person name="Levesque R."/>
            <person name="Greer C."/>
            <person name="Whyte L.G."/>
        </authorList>
    </citation>
    <scope>NUCLEOTIDE SEQUENCE [LARGE SCALE GENOMIC DNA]</scope>
    <source>
        <strain evidence="2 3">OWC5</strain>
    </source>
</reference>
<accession>A0A502HG41</accession>
<name>A0A502HG41_9PSED</name>
<dbReference type="RefSeq" id="WP_140684429.1">
    <property type="nucleotide sequence ID" value="NZ_RCZA01000029.1"/>
</dbReference>
<feature type="transmembrane region" description="Helical" evidence="1">
    <location>
        <begin position="229"/>
        <end position="247"/>
    </location>
</feature>
<proteinExistence type="predicted"/>
<keyword evidence="1" id="KW-0812">Transmembrane</keyword>
<protein>
    <submittedName>
        <fullName evidence="2">Uncharacterized protein</fullName>
    </submittedName>
</protein>
<dbReference type="AlphaFoldDB" id="A0A502HG41"/>
<evidence type="ECO:0000256" key="1">
    <source>
        <dbReference type="SAM" id="Phobius"/>
    </source>
</evidence>
<feature type="transmembrane region" description="Helical" evidence="1">
    <location>
        <begin position="193"/>
        <end position="217"/>
    </location>
</feature>
<evidence type="ECO:0000313" key="3">
    <source>
        <dbReference type="Proteomes" id="UP000320914"/>
    </source>
</evidence>
<feature type="transmembrane region" description="Helical" evidence="1">
    <location>
        <begin position="166"/>
        <end position="187"/>
    </location>
</feature>
<organism evidence="2 3">
    <name type="scientific">Pseudomonas mandelii</name>
    <dbReference type="NCBI Taxonomy" id="75612"/>
    <lineage>
        <taxon>Bacteria</taxon>
        <taxon>Pseudomonadati</taxon>
        <taxon>Pseudomonadota</taxon>
        <taxon>Gammaproteobacteria</taxon>
        <taxon>Pseudomonadales</taxon>
        <taxon>Pseudomonadaceae</taxon>
        <taxon>Pseudomonas</taxon>
    </lineage>
</organism>
<evidence type="ECO:0000313" key="2">
    <source>
        <dbReference type="EMBL" id="TPG73747.1"/>
    </source>
</evidence>